<keyword evidence="1" id="KW-0732">Signal</keyword>
<keyword evidence="3" id="KW-1185">Reference proteome</keyword>
<gene>
    <name evidence="2" type="ORF">CLUMA_CG019356</name>
</gene>
<evidence type="ECO:0000313" key="3">
    <source>
        <dbReference type="Proteomes" id="UP000183832"/>
    </source>
</evidence>
<dbReference type="EMBL" id="CVRI01000066">
    <property type="protein sequence ID" value="CRL06349.1"/>
    <property type="molecule type" value="Genomic_DNA"/>
</dbReference>
<proteinExistence type="predicted"/>
<name>A0A1J1J1M5_9DIPT</name>
<feature type="chain" id="PRO_5012317420" evidence="1">
    <location>
        <begin position="21"/>
        <end position="79"/>
    </location>
</feature>
<organism evidence="2 3">
    <name type="scientific">Clunio marinus</name>
    <dbReference type="NCBI Taxonomy" id="568069"/>
    <lineage>
        <taxon>Eukaryota</taxon>
        <taxon>Metazoa</taxon>
        <taxon>Ecdysozoa</taxon>
        <taxon>Arthropoda</taxon>
        <taxon>Hexapoda</taxon>
        <taxon>Insecta</taxon>
        <taxon>Pterygota</taxon>
        <taxon>Neoptera</taxon>
        <taxon>Endopterygota</taxon>
        <taxon>Diptera</taxon>
        <taxon>Nematocera</taxon>
        <taxon>Chironomoidea</taxon>
        <taxon>Chironomidae</taxon>
        <taxon>Clunio</taxon>
    </lineage>
</organism>
<dbReference type="AlphaFoldDB" id="A0A1J1J1M5"/>
<accession>A0A1J1J1M5</accession>
<protein>
    <submittedName>
        <fullName evidence="2">CLUMA_CG019356, isoform A</fullName>
    </submittedName>
</protein>
<feature type="signal peptide" evidence="1">
    <location>
        <begin position="1"/>
        <end position="20"/>
    </location>
</feature>
<evidence type="ECO:0000256" key="1">
    <source>
        <dbReference type="SAM" id="SignalP"/>
    </source>
</evidence>
<dbReference type="Proteomes" id="UP000183832">
    <property type="component" value="Unassembled WGS sequence"/>
</dbReference>
<sequence length="79" mass="9261">MNTKLFLLALFPVIVRLSFTLQKHLGRHAFCHGVIYFFHRGNLRVRNDSFDESSLKLTGKSRNFVLIMNAYALKSFHIY</sequence>
<reference evidence="2 3" key="1">
    <citation type="submission" date="2015-04" db="EMBL/GenBank/DDBJ databases">
        <authorList>
            <person name="Syromyatnikov M.Y."/>
            <person name="Popov V.N."/>
        </authorList>
    </citation>
    <scope>NUCLEOTIDE SEQUENCE [LARGE SCALE GENOMIC DNA]</scope>
</reference>
<evidence type="ECO:0000313" key="2">
    <source>
        <dbReference type="EMBL" id="CRL06349.1"/>
    </source>
</evidence>